<dbReference type="Gene3D" id="3.40.190.10">
    <property type="entry name" value="Periplasmic binding protein-like II"/>
    <property type="match status" value="2"/>
</dbReference>
<protein>
    <submittedName>
        <fullName evidence="5">Phosphate/phosphite/phosphonate ABC transporter substrate-binding protein</fullName>
    </submittedName>
</protein>
<proteinExistence type="inferred from homology"/>
<organism evidence="5 6">
    <name type="scientific">Salicibibacter kimchii</name>
    <dbReference type="NCBI Taxonomy" id="2099786"/>
    <lineage>
        <taxon>Bacteria</taxon>
        <taxon>Bacillati</taxon>
        <taxon>Bacillota</taxon>
        <taxon>Bacilli</taxon>
        <taxon>Bacillales</taxon>
        <taxon>Bacillaceae</taxon>
        <taxon>Salicibibacter</taxon>
    </lineage>
</organism>
<dbReference type="RefSeq" id="WP_114372199.1">
    <property type="nucleotide sequence ID" value="NZ_CP031092.1"/>
</dbReference>
<evidence type="ECO:0000313" key="6">
    <source>
        <dbReference type="Proteomes" id="UP000252100"/>
    </source>
</evidence>
<dbReference type="EMBL" id="CP031092">
    <property type="protein sequence ID" value="AXF55900.1"/>
    <property type="molecule type" value="Genomic_DNA"/>
</dbReference>
<dbReference type="GO" id="GO:0043190">
    <property type="term" value="C:ATP-binding cassette (ABC) transporter complex"/>
    <property type="evidence" value="ECO:0007669"/>
    <property type="project" value="InterPro"/>
</dbReference>
<feature type="chain" id="PRO_5016774500" evidence="4">
    <location>
        <begin position="23"/>
        <end position="325"/>
    </location>
</feature>
<dbReference type="Proteomes" id="UP000252100">
    <property type="component" value="Chromosome"/>
</dbReference>
<evidence type="ECO:0000256" key="3">
    <source>
        <dbReference type="SAM" id="MobiDB-lite"/>
    </source>
</evidence>
<keyword evidence="2 4" id="KW-0732">Signal</keyword>
<comment type="similarity">
    <text evidence="1">Belongs to the phosphate/phosphite/phosphonate binding protein family.</text>
</comment>
<dbReference type="PANTHER" id="PTHR35841">
    <property type="entry name" value="PHOSPHONATES-BINDING PERIPLASMIC PROTEIN"/>
    <property type="match status" value="1"/>
</dbReference>
<feature type="compositionally biased region" description="Acidic residues" evidence="3">
    <location>
        <begin position="42"/>
        <end position="57"/>
    </location>
</feature>
<accession>A0A345BY69</accession>
<evidence type="ECO:0000256" key="2">
    <source>
        <dbReference type="ARBA" id="ARBA00022729"/>
    </source>
</evidence>
<dbReference type="KEGG" id="rue:DT065_07585"/>
<dbReference type="OrthoDB" id="9776786at2"/>
<dbReference type="AlphaFoldDB" id="A0A345BY69"/>
<dbReference type="InterPro" id="IPR005770">
    <property type="entry name" value="PhnD"/>
</dbReference>
<dbReference type="PANTHER" id="PTHR35841:SF1">
    <property type="entry name" value="PHOSPHONATES-BINDING PERIPLASMIC PROTEIN"/>
    <property type="match status" value="1"/>
</dbReference>
<keyword evidence="6" id="KW-1185">Reference proteome</keyword>
<reference evidence="5 6" key="1">
    <citation type="journal article" date="2018" name="J. Microbiol.">
        <title>Salicibibacter kimchii gen. nov., sp. nov., a moderately halophilic and alkalitolerant bacterium in the family Bacillaceae, isolated from kimchi.</title>
        <authorList>
            <person name="Jang J.Y."/>
            <person name="Oh Y.J."/>
            <person name="Lim S.K."/>
            <person name="Park H.K."/>
            <person name="Lee C."/>
            <person name="Kim J.Y."/>
            <person name="Lee M.A."/>
            <person name="Choi H.J."/>
        </authorList>
    </citation>
    <scope>NUCLEOTIDE SEQUENCE [LARGE SCALE GENOMIC DNA]</scope>
    <source>
        <strain evidence="5 6">NKC1-1</strain>
    </source>
</reference>
<sequence>MKKFHLRSFALAGLLLMGTACESETSGEQSDDQEAQGSSEEASADEGEGSAEQDDWPDPLVYGILPSEDEQELSDEYEPLAGYLSDELGVDVEFHVGTDYNAMIEAMANDHIHVAHYGPFSYVLANERSGGEAFAMGIETEGEETYQSNIVTLEDSDIESVEDLEGSDIAFVDPASTSGHLFPMAHLVNTLDSSMEEVESMFENVTFAGGHDTAMLALLNGDVDAAGVGDFIVDDVEHENIDRVQIVDETDEIPHGPETVQSDLPESLKEAVAEAFLTMDEDPEVEDFLEDRDNQAGFIEVEDSTYDIIRETSDALEMSPEELME</sequence>
<dbReference type="GO" id="GO:0055085">
    <property type="term" value="P:transmembrane transport"/>
    <property type="evidence" value="ECO:0007669"/>
    <property type="project" value="InterPro"/>
</dbReference>
<feature type="signal peptide" evidence="4">
    <location>
        <begin position="1"/>
        <end position="22"/>
    </location>
</feature>
<name>A0A345BY69_9BACI</name>
<dbReference type="NCBIfam" id="TIGR01098">
    <property type="entry name" value="3A0109s03R"/>
    <property type="match status" value="1"/>
</dbReference>
<dbReference type="SUPFAM" id="SSF53850">
    <property type="entry name" value="Periplasmic binding protein-like II"/>
    <property type="match status" value="1"/>
</dbReference>
<dbReference type="PROSITE" id="PS51257">
    <property type="entry name" value="PROKAR_LIPOPROTEIN"/>
    <property type="match status" value="1"/>
</dbReference>
<feature type="region of interest" description="Disordered" evidence="3">
    <location>
        <begin position="21"/>
        <end position="60"/>
    </location>
</feature>
<evidence type="ECO:0000256" key="4">
    <source>
        <dbReference type="SAM" id="SignalP"/>
    </source>
</evidence>
<dbReference type="CDD" id="cd01071">
    <property type="entry name" value="PBP2_PhnD_like"/>
    <property type="match status" value="1"/>
</dbReference>
<evidence type="ECO:0000256" key="1">
    <source>
        <dbReference type="ARBA" id="ARBA00007162"/>
    </source>
</evidence>
<gene>
    <name evidence="5" type="primary">phnD</name>
    <name evidence="5" type="ORF">DT065_07585</name>
</gene>
<dbReference type="Pfam" id="PF12974">
    <property type="entry name" value="Phosphonate-bd"/>
    <property type="match status" value="1"/>
</dbReference>
<evidence type="ECO:0000313" key="5">
    <source>
        <dbReference type="EMBL" id="AXF55900.1"/>
    </source>
</evidence>